<dbReference type="SUPFAM" id="SSF53756">
    <property type="entry name" value="UDP-Glycosyltransferase/glycogen phosphorylase"/>
    <property type="match status" value="1"/>
</dbReference>
<dbReference type="GO" id="GO:0016757">
    <property type="term" value="F:glycosyltransferase activity"/>
    <property type="evidence" value="ECO:0007669"/>
    <property type="project" value="InterPro"/>
</dbReference>
<keyword evidence="1 3" id="KW-0808">Transferase</keyword>
<dbReference type="PANTHER" id="PTHR46401">
    <property type="entry name" value="GLYCOSYLTRANSFERASE WBBK-RELATED"/>
    <property type="match status" value="1"/>
</dbReference>
<gene>
    <name evidence="3" type="ORF">SCL_1579</name>
</gene>
<reference evidence="3 4" key="1">
    <citation type="submission" date="2015-05" db="EMBL/GenBank/DDBJ databases">
        <title>Complete genome sequence of a sulfur-oxidizing gammaproteobacterium strain HA5.</title>
        <authorList>
            <person name="Miura A."/>
            <person name="Kojima H."/>
            <person name="Fukui M."/>
        </authorList>
    </citation>
    <scope>NUCLEOTIDE SEQUENCE [LARGE SCALE GENOMIC DNA]</scope>
    <source>
        <strain evidence="3 4">HA5</strain>
    </source>
</reference>
<dbReference type="KEGG" id="slim:SCL_1579"/>
<name>A0A1B4XGE3_9GAMM</name>
<sequence length="381" mass="43183">MKIGLYLYGYDPKLGGGYTFVDSIVTALGATESRHEVYCFHYGQGQPASTGSVRWVQLINSPGKQGERPLNDAVLRHGIELVWFVTVPIYETVDVPYIFTVWDLMHRTHPCFPEVGAFGGWPWDQREKFYQYILPRATYVVTGNEAGKKDVVDYYRVPPERVKTLPLPTPEFALGSVAARAPAGFSDRTPFLFYPAQFWPHKNHVTLLLALKILIEQHHLDFSIVLTGADKGNLNFVRQTAKELGLEDRAHILGFVSREELVYLYQNAFALAYPSFFGPDNIPPMEAFASGCPVVAAGVPGAEEQMGDAALFFDPASETQLAARIHELHSRPALRETLIERGRTRARQWTARDYVRRIFQIAEEFQPMRRNWSSREPGKYL</sequence>
<evidence type="ECO:0000313" key="4">
    <source>
        <dbReference type="Proteomes" id="UP000243180"/>
    </source>
</evidence>
<dbReference type="Gene3D" id="3.40.50.2000">
    <property type="entry name" value="Glycogen Phosphorylase B"/>
    <property type="match status" value="1"/>
</dbReference>
<proteinExistence type="predicted"/>
<dbReference type="EMBL" id="AP014879">
    <property type="protein sequence ID" value="BAV33884.1"/>
    <property type="molecule type" value="Genomic_DNA"/>
</dbReference>
<dbReference type="RefSeq" id="WP_172425973.1">
    <property type="nucleotide sequence ID" value="NZ_AP014879.1"/>
</dbReference>
<protein>
    <submittedName>
        <fullName evidence="3">Glycosyltransferase</fullName>
    </submittedName>
</protein>
<accession>A0A1B4XGE3</accession>
<dbReference type="Pfam" id="PF00534">
    <property type="entry name" value="Glycos_transf_1"/>
    <property type="match status" value="1"/>
</dbReference>
<evidence type="ECO:0000313" key="3">
    <source>
        <dbReference type="EMBL" id="BAV33884.1"/>
    </source>
</evidence>
<organism evidence="3 4">
    <name type="scientific">Sulfuricaulis limicola</name>
    <dbReference type="NCBI Taxonomy" id="1620215"/>
    <lineage>
        <taxon>Bacteria</taxon>
        <taxon>Pseudomonadati</taxon>
        <taxon>Pseudomonadota</taxon>
        <taxon>Gammaproteobacteria</taxon>
        <taxon>Acidiferrobacterales</taxon>
        <taxon>Acidiferrobacteraceae</taxon>
        <taxon>Sulfuricaulis</taxon>
    </lineage>
</organism>
<keyword evidence="4" id="KW-1185">Reference proteome</keyword>
<feature type="domain" description="Glycosyl transferase family 1" evidence="2">
    <location>
        <begin position="181"/>
        <end position="344"/>
    </location>
</feature>
<evidence type="ECO:0000256" key="1">
    <source>
        <dbReference type="ARBA" id="ARBA00022679"/>
    </source>
</evidence>
<dbReference type="Proteomes" id="UP000243180">
    <property type="component" value="Chromosome"/>
</dbReference>
<evidence type="ECO:0000259" key="2">
    <source>
        <dbReference type="Pfam" id="PF00534"/>
    </source>
</evidence>
<dbReference type="InterPro" id="IPR001296">
    <property type="entry name" value="Glyco_trans_1"/>
</dbReference>
<dbReference type="AlphaFoldDB" id="A0A1B4XGE3"/>
<dbReference type="CDD" id="cd03809">
    <property type="entry name" value="GT4_MtfB-like"/>
    <property type="match status" value="1"/>
</dbReference>
<dbReference type="InParanoid" id="A0A1B4XGE3"/>
<dbReference type="PANTHER" id="PTHR46401:SF2">
    <property type="entry name" value="GLYCOSYLTRANSFERASE WBBK-RELATED"/>
    <property type="match status" value="1"/>
</dbReference>